<name>A0A6M6DUV9_PRIMG</name>
<organism evidence="3 4">
    <name type="scientific">Priestia megaterium</name>
    <name type="common">Bacillus megaterium</name>
    <dbReference type="NCBI Taxonomy" id="1404"/>
    <lineage>
        <taxon>Bacteria</taxon>
        <taxon>Bacillati</taxon>
        <taxon>Bacillota</taxon>
        <taxon>Bacilli</taxon>
        <taxon>Bacillales</taxon>
        <taxon>Bacillaceae</taxon>
        <taxon>Priestia</taxon>
    </lineage>
</organism>
<dbReference type="InterPro" id="IPR000031">
    <property type="entry name" value="PurE_dom"/>
</dbReference>
<dbReference type="GO" id="GO:0016787">
    <property type="term" value="F:hydrolase activity"/>
    <property type="evidence" value="ECO:0007669"/>
    <property type="project" value="InterPro"/>
</dbReference>
<dbReference type="Pfam" id="PF00731">
    <property type="entry name" value="AIRC"/>
    <property type="match status" value="1"/>
</dbReference>
<dbReference type="RefSeq" id="WP_171776880.1">
    <property type="nucleotide sequence ID" value="NZ_CP045272.1"/>
</dbReference>
<accession>A0A6M6DUV9</accession>
<evidence type="ECO:0000259" key="2">
    <source>
        <dbReference type="SMART" id="SM01001"/>
    </source>
</evidence>
<evidence type="ECO:0000313" key="3">
    <source>
        <dbReference type="EMBL" id="QJX76479.1"/>
    </source>
</evidence>
<dbReference type="SMART" id="SM01001">
    <property type="entry name" value="AIRC"/>
    <property type="match status" value="1"/>
</dbReference>
<gene>
    <name evidence="3" type="primary">larB</name>
    <name evidence="3" type="ORF">FDZ14_09870</name>
</gene>
<dbReference type="InterPro" id="IPR039476">
    <property type="entry name" value="P2CMN_synthase_LarB"/>
</dbReference>
<keyword evidence="1" id="KW-0175">Coiled coil</keyword>
<dbReference type="AlphaFoldDB" id="A0A6M6DUV9"/>
<feature type="coiled-coil region" evidence="1">
    <location>
        <begin position="2"/>
        <end position="29"/>
    </location>
</feature>
<evidence type="ECO:0000256" key="1">
    <source>
        <dbReference type="SAM" id="Coils"/>
    </source>
</evidence>
<dbReference type="PANTHER" id="PTHR43064">
    <property type="entry name" value="PHOSPHORIBOSYLAMINOIMIDAZOLE CARBOXYLASE-RELATED"/>
    <property type="match status" value="1"/>
</dbReference>
<dbReference type="EMBL" id="CP045272">
    <property type="protein sequence ID" value="QJX76479.1"/>
    <property type="molecule type" value="Genomic_DNA"/>
</dbReference>
<dbReference type="Gene3D" id="3.40.50.1970">
    <property type="match status" value="1"/>
</dbReference>
<proteinExistence type="predicted"/>
<protein>
    <submittedName>
        <fullName evidence="3">Nickel pincer cofactor biosynthesis protein LarB</fullName>
    </submittedName>
</protein>
<reference evidence="3 4" key="1">
    <citation type="submission" date="2019-10" db="EMBL/GenBank/DDBJ databases">
        <title>Complete genome sequences for adaption low water activity.</title>
        <authorList>
            <person name="Zhao L."/>
            <person name="Zhong J."/>
        </authorList>
    </citation>
    <scope>NUCLEOTIDE SEQUENCE [LARGE SCALE GENOMIC DNA]</scope>
    <source>
        <strain evidence="3 4">FDU301</strain>
    </source>
</reference>
<dbReference type="PANTHER" id="PTHR43064:SF1">
    <property type="entry name" value="SLL1489 PROTEIN"/>
    <property type="match status" value="1"/>
</dbReference>
<feature type="domain" description="PurE" evidence="2">
    <location>
        <begin position="114"/>
        <end position="246"/>
    </location>
</feature>
<dbReference type="SUPFAM" id="SSF52255">
    <property type="entry name" value="N5-CAIR mutase (phosphoribosylaminoimidazole carboxylase, PurE)"/>
    <property type="match status" value="1"/>
</dbReference>
<dbReference type="Proteomes" id="UP000501076">
    <property type="component" value="Chromosome"/>
</dbReference>
<dbReference type="NCBIfam" id="NF033503">
    <property type="entry name" value="LarB"/>
    <property type="match status" value="1"/>
</dbReference>
<evidence type="ECO:0000313" key="4">
    <source>
        <dbReference type="Proteomes" id="UP000501076"/>
    </source>
</evidence>
<dbReference type="GO" id="GO:0006189">
    <property type="term" value="P:'de novo' IMP biosynthetic process"/>
    <property type="evidence" value="ECO:0007669"/>
    <property type="project" value="InterPro"/>
</dbReference>
<sequence length="256" mass="27517">MIKEILKQVQQGKLTVADAEKELATYEDLGFAKVDYHRKKRQGFSEVVFGEGKTAEQIISIIKALQLKDKSVLVTRISKEKANQVLEACPSFAYNEVAKILFWKDSYQDSFFEGYIAIVCAGTSDLPVAEEAAVTAEILGCKVRRVYDVGVAGIHRLLNNIEEIQNATVTVVVAGMEGALPSVVGGLVSHPVIAVPTSIGYGANFNGLSALLTMLNSCSSGISVVNIDNGFGAAYNAALIHRLIQKGAKHNENALS</sequence>